<dbReference type="Gene3D" id="3.40.640.10">
    <property type="entry name" value="Type I PLP-dependent aspartate aminotransferase-like (Major domain)"/>
    <property type="match status" value="1"/>
</dbReference>
<dbReference type="Pfam" id="PF00155">
    <property type="entry name" value="Aminotran_1_2"/>
    <property type="match status" value="1"/>
</dbReference>
<evidence type="ECO:0000259" key="7">
    <source>
        <dbReference type="PROSITE" id="PS50949"/>
    </source>
</evidence>
<dbReference type="Gene3D" id="3.90.1150.10">
    <property type="entry name" value="Aspartate Aminotransferase, domain 1"/>
    <property type="match status" value="1"/>
</dbReference>
<comment type="similarity">
    <text evidence="1">In the C-terminal section; belongs to the class-I pyridoxal-phosphate-dependent aminotransferase family.</text>
</comment>
<dbReference type="GO" id="GO:0003700">
    <property type="term" value="F:DNA-binding transcription factor activity"/>
    <property type="evidence" value="ECO:0007669"/>
    <property type="project" value="InterPro"/>
</dbReference>
<dbReference type="PANTHER" id="PTHR46577:SF2">
    <property type="entry name" value="TRANSCRIPTIONAL REGULATORY PROTEIN"/>
    <property type="match status" value="1"/>
</dbReference>
<keyword evidence="8" id="KW-0032">Aminotransferase</keyword>
<name>A0A3N4GSJ7_9ACTN</name>
<protein>
    <submittedName>
        <fullName evidence="8">PLP-dependent aminotransferase family protein</fullName>
    </submittedName>
</protein>
<dbReference type="EMBL" id="RKMH01000002">
    <property type="protein sequence ID" value="RPA65949.1"/>
    <property type="molecule type" value="Genomic_DNA"/>
</dbReference>
<dbReference type="InterPro" id="IPR000524">
    <property type="entry name" value="Tscrpt_reg_HTH_GntR"/>
</dbReference>
<keyword evidence="5" id="KW-0804">Transcription</keyword>
<feature type="domain" description="HTH gntR-type" evidence="7">
    <location>
        <begin position="1"/>
        <end position="69"/>
    </location>
</feature>
<sequence>MSDDSSEQIARHLRSLTATASPGSKLPSTRDLAARFGAGPVTVQRALAMVVADGLVETRPGRGTFVRARQTRHSGADVAWQTAALGPRRDGGSPVGSTLRQVPHDTIAMHSGYPDESLLPIREVSAALGRVARRPECYRRPPIAGIPELRRWFADELSHTDSSGSAPAESWHSADVMVASGGQAALAAAFRALAAPGEAIVMESPTYWGAIGAARQSGLVIVPVPRSDGAPRADDLDAALTSSGARVFYAQPNHANPTGDRWDAGQRSAILDVITAHRAFLVEDDWAHDLGIDEPVRPLAVADRHGHVVYVRSLTKSMSPSMRVAGILARGPARLRIEQALAHSDLFVSPILQWAALDVVSRPAWRTHRRALARALGDRRDALLAALREAGFDPRRPAGGLHLWVDLDLGRAGDALPDADTVVGRALTNGLAISPGAEWFPAEPTGLFVRLTYSAVTPDRYDDAVRILSESL</sequence>
<dbReference type="PROSITE" id="PS50949">
    <property type="entry name" value="HTH_GNTR"/>
    <property type="match status" value="1"/>
</dbReference>
<evidence type="ECO:0000313" key="9">
    <source>
        <dbReference type="Proteomes" id="UP000267536"/>
    </source>
</evidence>
<reference evidence="8 9" key="1">
    <citation type="submission" date="2018-11" db="EMBL/GenBank/DDBJ databases">
        <title>Draft genome sequence of Gordonia sp. RS15-1S isolated from rice stems.</title>
        <authorList>
            <person name="Muangham S."/>
        </authorList>
    </citation>
    <scope>NUCLEOTIDE SEQUENCE [LARGE SCALE GENOMIC DNA]</scope>
    <source>
        <strain evidence="8 9">RS15-1S</strain>
    </source>
</reference>
<proteinExistence type="inferred from homology"/>
<dbReference type="InterPro" id="IPR004839">
    <property type="entry name" value="Aminotransferase_I/II_large"/>
</dbReference>
<dbReference type="InterPro" id="IPR051446">
    <property type="entry name" value="HTH_trans_reg/aminotransferase"/>
</dbReference>
<keyword evidence="9" id="KW-1185">Reference proteome</keyword>
<dbReference type="OrthoDB" id="9802328at2"/>
<comment type="caution">
    <text evidence="8">The sequence shown here is derived from an EMBL/GenBank/DDBJ whole genome shotgun (WGS) entry which is preliminary data.</text>
</comment>
<evidence type="ECO:0000256" key="2">
    <source>
        <dbReference type="ARBA" id="ARBA00022898"/>
    </source>
</evidence>
<dbReference type="RefSeq" id="WP_123925458.1">
    <property type="nucleotide sequence ID" value="NZ_JBPSDP010000009.1"/>
</dbReference>
<evidence type="ECO:0000256" key="4">
    <source>
        <dbReference type="ARBA" id="ARBA00023125"/>
    </source>
</evidence>
<dbReference type="SUPFAM" id="SSF46785">
    <property type="entry name" value="Winged helix' DNA-binding domain"/>
    <property type="match status" value="1"/>
</dbReference>
<dbReference type="InterPro" id="IPR036388">
    <property type="entry name" value="WH-like_DNA-bd_sf"/>
</dbReference>
<dbReference type="GO" id="GO:0030170">
    <property type="term" value="F:pyridoxal phosphate binding"/>
    <property type="evidence" value="ECO:0007669"/>
    <property type="project" value="InterPro"/>
</dbReference>
<dbReference type="Gene3D" id="1.10.10.10">
    <property type="entry name" value="Winged helix-like DNA-binding domain superfamily/Winged helix DNA-binding domain"/>
    <property type="match status" value="1"/>
</dbReference>
<dbReference type="GO" id="GO:0003677">
    <property type="term" value="F:DNA binding"/>
    <property type="evidence" value="ECO:0007669"/>
    <property type="project" value="UniProtKB-KW"/>
</dbReference>
<evidence type="ECO:0000256" key="6">
    <source>
        <dbReference type="SAM" id="MobiDB-lite"/>
    </source>
</evidence>
<keyword evidence="2" id="KW-0663">Pyridoxal phosphate</keyword>
<gene>
    <name evidence="8" type="ORF">EF294_02725</name>
</gene>
<accession>A0A3N4GSJ7</accession>
<dbReference type="CDD" id="cd07377">
    <property type="entry name" value="WHTH_GntR"/>
    <property type="match status" value="1"/>
</dbReference>
<dbReference type="InterPro" id="IPR015421">
    <property type="entry name" value="PyrdxlP-dep_Trfase_major"/>
</dbReference>
<evidence type="ECO:0000313" key="8">
    <source>
        <dbReference type="EMBL" id="RPA65949.1"/>
    </source>
</evidence>
<dbReference type="Pfam" id="PF00392">
    <property type="entry name" value="GntR"/>
    <property type="match status" value="1"/>
</dbReference>
<dbReference type="Proteomes" id="UP000267536">
    <property type="component" value="Unassembled WGS sequence"/>
</dbReference>
<dbReference type="CDD" id="cd00609">
    <property type="entry name" value="AAT_like"/>
    <property type="match status" value="1"/>
</dbReference>
<feature type="region of interest" description="Disordered" evidence="6">
    <location>
        <begin position="1"/>
        <end position="27"/>
    </location>
</feature>
<evidence type="ECO:0000256" key="5">
    <source>
        <dbReference type="ARBA" id="ARBA00023163"/>
    </source>
</evidence>
<dbReference type="AlphaFoldDB" id="A0A3N4GSJ7"/>
<organism evidence="8 9">
    <name type="scientific">Gordonia oryzae</name>
    <dbReference type="NCBI Taxonomy" id="2487349"/>
    <lineage>
        <taxon>Bacteria</taxon>
        <taxon>Bacillati</taxon>
        <taxon>Actinomycetota</taxon>
        <taxon>Actinomycetes</taxon>
        <taxon>Mycobacteriales</taxon>
        <taxon>Gordoniaceae</taxon>
        <taxon>Gordonia</taxon>
    </lineage>
</organism>
<keyword evidence="4" id="KW-0238">DNA-binding</keyword>
<dbReference type="SUPFAM" id="SSF53383">
    <property type="entry name" value="PLP-dependent transferases"/>
    <property type="match status" value="1"/>
</dbReference>
<dbReference type="GO" id="GO:0008483">
    <property type="term" value="F:transaminase activity"/>
    <property type="evidence" value="ECO:0007669"/>
    <property type="project" value="UniProtKB-KW"/>
</dbReference>
<keyword evidence="8" id="KW-0808">Transferase</keyword>
<keyword evidence="3" id="KW-0805">Transcription regulation</keyword>
<dbReference type="SMART" id="SM00345">
    <property type="entry name" value="HTH_GNTR"/>
    <property type="match status" value="1"/>
</dbReference>
<dbReference type="InterPro" id="IPR036390">
    <property type="entry name" value="WH_DNA-bd_sf"/>
</dbReference>
<evidence type="ECO:0000256" key="1">
    <source>
        <dbReference type="ARBA" id="ARBA00005384"/>
    </source>
</evidence>
<dbReference type="PANTHER" id="PTHR46577">
    <property type="entry name" value="HTH-TYPE TRANSCRIPTIONAL REGULATORY PROTEIN GABR"/>
    <property type="match status" value="1"/>
</dbReference>
<dbReference type="InterPro" id="IPR015424">
    <property type="entry name" value="PyrdxlP-dep_Trfase"/>
</dbReference>
<evidence type="ECO:0000256" key="3">
    <source>
        <dbReference type="ARBA" id="ARBA00023015"/>
    </source>
</evidence>
<dbReference type="InterPro" id="IPR015422">
    <property type="entry name" value="PyrdxlP-dep_Trfase_small"/>
</dbReference>